<dbReference type="Proteomes" id="UP000265882">
    <property type="component" value="Unassembled WGS sequence"/>
</dbReference>
<proteinExistence type="predicted"/>
<dbReference type="PANTHER" id="PTHR30213">
    <property type="entry name" value="INNER MEMBRANE PROTEIN YHJD"/>
    <property type="match status" value="1"/>
</dbReference>
<evidence type="ECO:0000256" key="2">
    <source>
        <dbReference type="ARBA" id="ARBA00022475"/>
    </source>
</evidence>
<gene>
    <name evidence="7" type="ORF">C4520_03220</name>
</gene>
<sequence>MQKQIAEFFRSRGRSKSSFFVRPLFIISRTTARTVKEFLADECLLRASALAFATLLALVPVAAISFFVLTKLEAFQEIEQKIMNFIFRNFIPARTDIIQQYLIEYTTKVGVLGIFGIFGLIIAAIFLFNNIESTFNAVWHVRKKRPFVGKLTSLWAVLTFTPILIALSFYVAARLTAESEGIVPAWIVPYLLNVIAFWFAYQFIPYTKVHFHAAIIAAVVAGIFWEIAKGMFNWYINNLTSYTQIYGSLGTIPVFLLWLFLTWVIVLFGSELAYAIQYRQSNKTSGHEYLEFYSVRAMAEITRLFRVPAENRENTIDRLREAGIPQDMVGDILNLLAQKNLVIFTEDKEYYPAKDPATITVRDVIEAVSGTTMLAPAAAKDPVSQNLKKNFQEAGAQINSTLEKLNLQMLINGSKEAEEK</sequence>
<keyword evidence="3 6" id="KW-0812">Transmembrane</keyword>
<dbReference type="AlphaFoldDB" id="A0A3A4NWT9"/>
<name>A0A3A4NWT9_ABYX5</name>
<keyword evidence="2" id="KW-1003">Cell membrane</keyword>
<protein>
    <submittedName>
        <fullName evidence="7">YihY family inner membrane protein</fullName>
    </submittedName>
</protein>
<comment type="subcellular location">
    <subcellularLocation>
        <location evidence="1">Cell membrane</location>
        <topology evidence="1">Multi-pass membrane protein</topology>
    </subcellularLocation>
</comment>
<keyword evidence="4 6" id="KW-1133">Transmembrane helix</keyword>
<organism evidence="7 8">
    <name type="scientific">Abyssobacteria bacterium (strain SURF_5)</name>
    <dbReference type="NCBI Taxonomy" id="2093360"/>
    <lineage>
        <taxon>Bacteria</taxon>
        <taxon>Pseudomonadati</taxon>
        <taxon>Candidatus Hydrogenedentota</taxon>
        <taxon>Candidatus Abyssobacteria</taxon>
    </lineage>
</organism>
<evidence type="ECO:0000256" key="6">
    <source>
        <dbReference type="SAM" id="Phobius"/>
    </source>
</evidence>
<dbReference type="PANTHER" id="PTHR30213:SF0">
    <property type="entry name" value="UPF0761 MEMBRANE PROTEIN YIHY"/>
    <property type="match status" value="1"/>
</dbReference>
<dbReference type="GO" id="GO:0005886">
    <property type="term" value="C:plasma membrane"/>
    <property type="evidence" value="ECO:0007669"/>
    <property type="project" value="UniProtKB-SubCell"/>
</dbReference>
<dbReference type="Gene3D" id="1.10.10.10">
    <property type="entry name" value="Winged helix-like DNA-binding domain superfamily/Winged helix DNA-binding domain"/>
    <property type="match status" value="1"/>
</dbReference>
<evidence type="ECO:0000313" key="8">
    <source>
        <dbReference type="Proteomes" id="UP000265882"/>
    </source>
</evidence>
<dbReference type="NCBIfam" id="TIGR00765">
    <property type="entry name" value="yihY_not_rbn"/>
    <property type="match status" value="1"/>
</dbReference>
<dbReference type="InterPro" id="IPR036388">
    <property type="entry name" value="WH-like_DNA-bd_sf"/>
</dbReference>
<dbReference type="EMBL" id="QZKU01000028">
    <property type="protein sequence ID" value="RJP24917.1"/>
    <property type="molecule type" value="Genomic_DNA"/>
</dbReference>
<feature type="transmembrane region" description="Helical" evidence="6">
    <location>
        <begin position="255"/>
        <end position="276"/>
    </location>
</feature>
<feature type="transmembrane region" description="Helical" evidence="6">
    <location>
        <begin position="183"/>
        <end position="201"/>
    </location>
</feature>
<accession>A0A3A4NWT9</accession>
<evidence type="ECO:0000256" key="4">
    <source>
        <dbReference type="ARBA" id="ARBA00022989"/>
    </source>
</evidence>
<reference evidence="7 8" key="1">
    <citation type="journal article" date="2017" name="ISME J.">
        <title>Energy and carbon metabolisms in a deep terrestrial subsurface fluid microbial community.</title>
        <authorList>
            <person name="Momper L."/>
            <person name="Jungbluth S.P."/>
            <person name="Lee M.D."/>
            <person name="Amend J.P."/>
        </authorList>
    </citation>
    <scope>NUCLEOTIDE SEQUENCE [LARGE SCALE GENOMIC DNA]</scope>
    <source>
        <strain evidence="7">SURF_5</strain>
    </source>
</reference>
<feature type="transmembrane region" description="Helical" evidence="6">
    <location>
        <begin position="109"/>
        <end position="131"/>
    </location>
</feature>
<keyword evidence="5 6" id="KW-0472">Membrane</keyword>
<feature type="transmembrane region" description="Helical" evidence="6">
    <location>
        <begin position="152"/>
        <end position="171"/>
    </location>
</feature>
<evidence type="ECO:0000313" key="7">
    <source>
        <dbReference type="EMBL" id="RJP24917.1"/>
    </source>
</evidence>
<evidence type="ECO:0000256" key="3">
    <source>
        <dbReference type="ARBA" id="ARBA00022692"/>
    </source>
</evidence>
<dbReference type="Pfam" id="PF03631">
    <property type="entry name" value="Virul_fac_BrkB"/>
    <property type="match status" value="1"/>
</dbReference>
<feature type="transmembrane region" description="Helical" evidence="6">
    <location>
        <begin position="43"/>
        <end position="69"/>
    </location>
</feature>
<dbReference type="InterPro" id="IPR017039">
    <property type="entry name" value="Virul_fac_BrkB"/>
</dbReference>
<comment type="caution">
    <text evidence="7">The sequence shown here is derived from an EMBL/GenBank/DDBJ whole genome shotgun (WGS) entry which is preliminary data.</text>
</comment>
<feature type="transmembrane region" description="Helical" evidence="6">
    <location>
        <begin position="213"/>
        <end position="235"/>
    </location>
</feature>
<evidence type="ECO:0000256" key="1">
    <source>
        <dbReference type="ARBA" id="ARBA00004651"/>
    </source>
</evidence>
<evidence type="ECO:0000256" key="5">
    <source>
        <dbReference type="ARBA" id="ARBA00023136"/>
    </source>
</evidence>